<comment type="similarity">
    <text evidence="2">Belongs to the MoaE family.</text>
</comment>
<dbReference type="RefSeq" id="WP_115416492.1">
    <property type="nucleotide sequence ID" value="NZ_CP031357.1"/>
</dbReference>
<name>A0A345YEF9_9SPHN</name>
<dbReference type="KEGG" id="err:DVR09_08140"/>
<sequence length="153" mass="17054">MSAQVTLATEAFDPAELLGRFSRELEGEGAVVSFTGHARDRAKDGALVDALVLESYRGVTLASMEDIAADAMARFDVTRCRVVHRAGRIAPGEAIVFVATASAHRRSAFEAADYLMDRLKTEAVFWKREEGPLGRRWIEPRESDHEDARRWHP</sequence>
<dbReference type="Pfam" id="PF02391">
    <property type="entry name" value="MoaE"/>
    <property type="match status" value="1"/>
</dbReference>
<dbReference type="AlphaFoldDB" id="A0A345YEF9"/>
<dbReference type="EC" id="2.8.1.12" evidence="3"/>
<dbReference type="SUPFAM" id="SSF54690">
    <property type="entry name" value="Molybdopterin synthase subunit MoaE"/>
    <property type="match status" value="1"/>
</dbReference>
<evidence type="ECO:0000256" key="5">
    <source>
        <dbReference type="ARBA" id="ARBA00023150"/>
    </source>
</evidence>
<evidence type="ECO:0000256" key="9">
    <source>
        <dbReference type="ARBA" id="ARBA00030407"/>
    </source>
</evidence>
<evidence type="ECO:0000256" key="12">
    <source>
        <dbReference type="ARBA" id="ARBA00049878"/>
    </source>
</evidence>
<keyword evidence="5" id="KW-0501">Molybdenum cofactor biosynthesis</keyword>
<evidence type="ECO:0000313" key="14">
    <source>
        <dbReference type="Proteomes" id="UP000254508"/>
    </source>
</evidence>
<dbReference type="UniPathway" id="UPA00344"/>
<proteinExistence type="inferred from homology"/>
<evidence type="ECO:0000256" key="4">
    <source>
        <dbReference type="ARBA" id="ARBA00013858"/>
    </source>
</evidence>
<protein>
    <recommendedName>
        <fullName evidence="4">Molybdopterin synthase catalytic subunit</fullName>
        <ecNumber evidence="3">2.8.1.12</ecNumber>
    </recommendedName>
    <alternativeName>
        <fullName evidence="10">MPT synthase subunit 2</fullName>
    </alternativeName>
    <alternativeName>
        <fullName evidence="8">Molybdenum cofactor biosynthesis protein E</fullName>
    </alternativeName>
    <alternativeName>
        <fullName evidence="9">Molybdopterin-converting factor large subunit</fullName>
    </alternativeName>
    <alternativeName>
        <fullName evidence="11">Molybdopterin-converting factor subunit 2</fullName>
    </alternativeName>
</protein>
<evidence type="ECO:0000313" key="13">
    <source>
        <dbReference type="EMBL" id="AXK42311.1"/>
    </source>
</evidence>
<evidence type="ECO:0000256" key="10">
    <source>
        <dbReference type="ARBA" id="ARBA00030781"/>
    </source>
</evidence>
<accession>A0A345YEF9</accession>
<dbReference type="Gene3D" id="3.90.1170.40">
    <property type="entry name" value="Molybdopterin biosynthesis MoaE subunit"/>
    <property type="match status" value="1"/>
</dbReference>
<comment type="catalytic activity">
    <reaction evidence="12">
        <text>2 [molybdopterin-synthase sulfur-carrier protein]-C-terminal-Gly-aminoethanethioate + cyclic pyranopterin phosphate + H2O = molybdopterin + 2 [molybdopterin-synthase sulfur-carrier protein]-C-terminal Gly-Gly + 2 H(+)</text>
        <dbReference type="Rhea" id="RHEA:26333"/>
        <dbReference type="Rhea" id="RHEA-COMP:12202"/>
        <dbReference type="Rhea" id="RHEA-COMP:19907"/>
        <dbReference type="ChEBI" id="CHEBI:15377"/>
        <dbReference type="ChEBI" id="CHEBI:15378"/>
        <dbReference type="ChEBI" id="CHEBI:58698"/>
        <dbReference type="ChEBI" id="CHEBI:59648"/>
        <dbReference type="ChEBI" id="CHEBI:90778"/>
        <dbReference type="ChEBI" id="CHEBI:232372"/>
        <dbReference type="EC" id="2.8.1.12"/>
    </reaction>
</comment>
<dbReference type="EMBL" id="CP031357">
    <property type="protein sequence ID" value="AXK42311.1"/>
    <property type="molecule type" value="Genomic_DNA"/>
</dbReference>
<keyword evidence="14" id="KW-1185">Reference proteome</keyword>
<organism evidence="13 14">
    <name type="scientific">Erythrobacter aureus</name>
    <dbReference type="NCBI Taxonomy" id="2182384"/>
    <lineage>
        <taxon>Bacteria</taxon>
        <taxon>Pseudomonadati</taxon>
        <taxon>Pseudomonadota</taxon>
        <taxon>Alphaproteobacteria</taxon>
        <taxon>Sphingomonadales</taxon>
        <taxon>Erythrobacteraceae</taxon>
        <taxon>Erythrobacter/Porphyrobacter group</taxon>
        <taxon>Erythrobacter</taxon>
    </lineage>
</organism>
<comment type="subunit">
    <text evidence="7">Heterotetramer of 2 MoaD subunits and 2 MoaE subunits. Also stable as homodimer. The enzyme changes between these two forms during catalysis.</text>
</comment>
<evidence type="ECO:0000256" key="11">
    <source>
        <dbReference type="ARBA" id="ARBA00032474"/>
    </source>
</evidence>
<evidence type="ECO:0000256" key="2">
    <source>
        <dbReference type="ARBA" id="ARBA00005426"/>
    </source>
</evidence>
<dbReference type="OrthoDB" id="9803224at2"/>
<dbReference type="Proteomes" id="UP000254508">
    <property type="component" value="Chromosome"/>
</dbReference>
<evidence type="ECO:0000256" key="3">
    <source>
        <dbReference type="ARBA" id="ARBA00011950"/>
    </source>
</evidence>
<dbReference type="PANTHER" id="PTHR23404">
    <property type="entry name" value="MOLYBDOPTERIN SYNTHASE RELATED"/>
    <property type="match status" value="1"/>
</dbReference>
<evidence type="ECO:0000256" key="7">
    <source>
        <dbReference type="ARBA" id="ARBA00026066"/>
    </source>
</evidence>
<dbReference type="GO" id="GO:0006777">
    <property type="term" value="P:Mo-molybdopterin cofactor biosynthetic process"/>
    <property type="evidence" value="ECO:0007669"/>
    <property type="project" value="UniProtKB-KW"/>
</dbReference>
<evidence type="ECO:0000256" key="8">
    <source>
        <dbReference type="ARBA" id="ARBA00029745"/>
    </source>
</evidence>
<dbReference type="InterPro" id="IPR036563">
    <property type="entry name" value="MoaE_sf"/>
</dbReference>
<dbReference type="GO" id="GO:0030366">
    <property type="term" value="F:molybdopterin synthase activity"/>
    <property type="evidence" value="ECO:0007669"/>
    <property type="project" value="UniProtKB-EC"/>
</dbReference>
<dbReference type="InterPro" id="IPR003448">
    <property type="entry name" value="Mopterin_biosynth_MoaE"/>
</dbReference>
<evidence type="ECO:0000256" key="1">
    <source>
        <dbReference type="ARBA" id="ARBA00005046"/>
    </source>
</evidence>
<comment type="pathway">
    <text evidence="1">Cofactor biosynthesis; molybdopterin biosynthesis.</text>
</comment>
<evidence type="ECO:0000256" key="6">
    <source>
        <dbReference type="ARBA" id="ARBA00025448"/>
    </source>
</evidence>
<comment type="function">
    <text evidence="6">Converts molybdopterin precursor Z into molybdopterin. This requires the incorporation of two sulfur atoms into precursor Z to generate a dithiolene group. The sulfur is provided by MoaD.</text>
</comment>
<dbReference type="CDD" id="cd00756">
    <property type="entry name" value="MoaE"/>
    <property type="match status" value="1"/>
</dbReference>
<gene>
    <name evidence="13" type="ORF">DVR09_08140</name>
</gene>
<reference evidence="14" key="1">
    <citation type="submission" date="2018-07" db="EMBL/GenBank/DDBJ databases">
        <title>Genome sequence of Erythrobacter strain YH-07, an antagonistic bacterium isolated from Yellow Sea.</title>
        <authorList>
            <person name="Tang T."/>
            <person name="Liu Q."/>
            <person name="Sun X."/>
        </authorList>
    </citation>
    <scope>NUCLEOTIDE SEQUENCE [LARGE SCALE GENOMIC DNA]</scope>
    <source>
        <strain evidence="14">YH-07</strain>
    </source>
</reference>